<protein>
    <recommendedName>
        <fullName evidence="3">SalK</fullName>
    </recommendedName>
</protein>
<gene>
    <name evidence="1" type="ORF">KSX_05930</name>
</gene>
<comment type="caution">
    <text evidence="1">The sequence shown here is derived from an EMBL/GenBank/DDBJ whole genome shotgun (WGS) entry which is preliminary data.</text>
</comment>
<evidence type="ECO:0000313" key="1">
    <source>
        <dbReference type="EMBL" id="GHO42430.1"/>
    </source>
</evidence>
<dbReference type="AlphaFoldDB" id="A0A8J3MNZ9"/>
<name>A0A8J3MNZ9_9CHLR</name>
<sequence>MHFMNDQSQLSFARTAWSTLEPCHALIYFAPEARQAYTQAGLKGYWMGYFASRSAPLGAVPVEVVTATFYNFHPRMIGRALPDAWSFSTPERVIQVRLSAADAALRRLLGERMGSQEVAEAAELAREATRGCSVVGRALYATYAALPWPQESHLVLWHAATLLREFRGDGHVAALLGEGIDGCEAHVLQVGMGNVTKEVILPSRGWNEEEWQAAIQSMQRKGLLDNEGQITVSGKTLHSEIEKRTDFLALPPWQHLGEERSKRLLELVRPLSISIIEQGGIPMPNPMGLPRP</sequence>
<reference evidence="1" key="1">
    <citation type="submission" date="2020-10" db="EMBL/GenBank/DDBJ databases">
        <title>Taxonomic study of unclassified bacteria belonging to the class Ktedonobacteria.</title>
        <authorList>
            <person name="Yabe S."/>
            <person name="Wang C.M."/>
            <person name="Zheng Y."/>
            <person name="Sakai Y."/>
            <person name="Cavaletti L."/>
            <person name="Monciardini P."/>
            <person name="Donadio S."/>
        </authorList>
    </citation>
    <scope>NUCLEOTIDE SEQUENCE</scope>
    <source>
        <strain evidence="1">SOSP1-1</strain>
    </source>
</reference>
<evidence type="ECO:0008006" key="3">
    <source>
        <dbReference type="Google" id="ProtNLM"/>
    </source>
</evidence>
<dbReference type="NCBIfam" id="NF047719">
    <property type="entry name" value="SCO6745_fam_HTH"/>
    <property type="match status" value="1"/>
</dbReference>
<accession>A0A8J3MNZ9</accession>
<evidence type="ECO:0000313" key="2">
    <source>
        <dbReference type="Proteomes" id="UP000612362"/>
    </source>
</evidence>
<keyword evidence="2" id="KW-1185">Reference proteome</keyword>
<organism evidence="1 2">
    <name type="scientific">Ktedonospora formicarum</name>
    <dbReference type="NCBI Taxonomy" id="2778364"/>
    <lineage>
        <taxon>Bacteria</taxon>
        <taxon>Bacillati</taxon>
        <taxon>Chloroflexota</taxon>
        <taxon>Ktedonobacteria</taxon>
        <taxon>Ktedonobacterales</taxon>
        <taxon>Ktedonobacteraceae</taxon>
        <taxon>Ktedonospora</taxon>
    </lineage>
</organism>
<proteinExistence type="predicted"/>
<dbReference type="Pfam" id="PF21863">
    <property type="entry name" value="HTH_67"/>
    <property type="match status" value="1"/>
</dbReference>
<dbReference type="InterPro" id="IPR054058">
    <property type="entry name" value="HTH_67"/>
</dbReference>
<dbReference type="EMBL" id="BNJF01000001">
    <property type="protein sequence ID" value="GHO42430.1"/>
    <property type="molecule type" value="Genomic_DNA"/>
</dbReference>
<dbReference type="Proteomes" id="UP000612362">
    <property type="component" value="Unassembled WGS sequence"/>
</dbReference>